<protein>
    <submittedName>
        <fullName evidence="3">Uncharacterized protein</fullName>
    </submittedName>
</protein>
<keyword evidence="2" id="KW-0812">Transmembrane</keyword>
<feature type="transmembrane region" description="Helical" evidence="2">
    <location>
        <begin position="332"/>
        <end position="354"/>
    </location>
</feature>
<feature type="compositionally biased region" description="Low complexity" evidence="1">
    <location>
        <begin position="152"/>
        <end position="161"/>
    </location>
</feature>
<organism evidence="3 4">
    <name type="scientific">Madurella fahalii</name>
    <dbReference type="NCBI Taxonomy" id="1157608"/>
    <lineage>
        <taxon>Eukaryota</taxon>
        <taxon>Fungi</taxon>
        <taxon>Dikarya</taxon>
        <taxon>Ascomycota</taxon>
        <taxon>Pezizomycotina</taxon>
        <taxon>Sordariomycetes</taxon>
        <taxon>Sordariomycetidae</taxon>
        <taxon>Sordariales</taxon>
        <taxon>Sordariales incertae sedis</taxon>
        <taxon>Madurella</taxon>
    </lineage>
</organism>
<dbReference type="RefSeq" id="XP_070918035.1">
    <property type="nucleotide sequence ID" value="XM_071061934.1"/>
</dbReference>
<reference evidence="3 4" key="1">
    <citation type="submission" date="2024-09" db="EMBL/GenBank/DDBJ databases">
        <title>Itraconazole resistance in Madurella fahalii resulting from another homologue of gene encoding cytochrome P450 14-alpha sterol demethylase (CYP51).</title>
        <authorList>
            <person name="Yoshioka I."/>
            <person name="Fahal A.H."/>
            <person name="Kaneko S."/>
            <person name="Yaguchi T."/>
        </authorList>
    </citation>
    <scope>NUCLEOTIDE SEQUENCE [LARGE SCALE GENOMIC DNA]</scope>
    <source>
        <strain evidence="3 4">IFM 68171</strain>
    </source>
</reference>
<feature type="transmembrane region" description="Helical" evidence="2">
    <location>
        <begin position="237"/>
        <end position="258"/>
    </location>
</feature>
<keyword evidence="2" id="KW-0472">Membrane</keyword>
<comment type="caution">
    <text evidence="3">The sequence shown here is derived from an EMBL/GenBank/DDBJ whole genome shotgun (WGS) entry which is preliminary data.</text>
</comment>
<evidence type="ECO:0000313" key="4">
    <source>
        <dbReference type="Proteomes" id="UP001628179"/>
    </source>
</evidence>
<keyword evidence="4" id="KW-1185">Reference proteome</keyword>
<sequence>MSEPTISGGLVEISTVATLIGAPIAEALVHGLRGAGGLAWAPMSSFGLLHVIKACLAAAVPDWARESSGLRNQHVDDALGLVFPLRPTEAIKNRVDLGDARAVLIDRTFRPGLLQLGALRRHTGGAGGGGKNEDKLKTEGSEGSGAPGGGVVSVSSVQASEPPKEPRISRLYCLDRKTALLLAAVRRQVDGGEVPIYWYLPDTDGSPTYAQDWIVLVSSLAKLCEVFWLWKWGSQILWITTAIPWAWGFVAAALLQVLDLGRDNPTETTVDIVAGALPTPLTTGGEGVIVLGTPPNVRRSPARRMLMGLGMPLNLVPLFITFLNMQREKHDVAYLWVAFQALWLICRGLVYYLAESAAAVRQAVLETKAWSETDKATQQRVLLALDAVVRHQATIHPRGPKVYLTECTSFLSIPSFLCQAGWQLTTEIDLDAAGNLRSIEVLNAVGDIFFRTVVWAKGADLNNGELYDSCLLFIRTPDPATRGPQDGTGSGSGSGSGSVKALACVRARACDCPLYGKGVRQRGNTHLCPTKRWRTFIRCRRGGAVVWMYIHAHSMIGEHSFDLLSDEEINTSFATGAFRISFQNTGQLQTAWDASLRACELLMAFMADNRKQ</sequence>
<proteinExistence type="predicted"/>
<gene>
    <name evidence="3" type="ORF">MFIFM68171_06514</name>
</gene>
<dbReference type="EMBL" id="BAAFSV010000003">
    <property type="protein sequence ID" value="GAB1316304.1"/>
    <property type="molecule type" value="Genomic_DNA"/>
</dbReference>
<keyword evidence="2" id="KW-1133">Transmembrane helix</keyword>
<dbReference type="GeneID" id="98177257"/>
<name>A0ABQ0GF53_9PEZI</name>
<feature type="compositionally biased region" description="Basic and acidic residues" evidence="1">
    <location>
        <begin position="131"/>
        <end position="140"/>
    </location>
</feature>
<evidence type="ECO:0000256" key="1">
    <source>
        <dbReference type="SAM" id="MobiDB-lite"/>
    </source>
</evidence>
<accession>A0ABQ0GF53</accession>
<dbReference type="Proteomes" id="UP001628179">
    <property type="component" value="Unassembled WGS sequence"/>
</dbReference>
<feature type="region of interest" description="Disordered" evidence="1">
    <location>
        <begin position="124"/>
        <end position="163"/>
    </location>
</feature>
<evidence type="ECO:0000313" key="3">
    <source>
        <dbReference type="EMBL" id="GAB1316304.1"/>
    </source>
</evidence>
<feature type="compositionally biased region" description="Gly residues" evidence="1">
    <location>
        <begin position="142"/>
        <end position="151"/>
    </location>
</feature>
<feature type="transmembrane region" description="Helical" evidence="2">
    <location>
        <begin position="305"/>
        <end position="325"/>
    </location>
</feature>
<evidence type="ECO:0000256" key="2">
    <source>
        <dbReference type="SAM" id="Phobius"/>
    </source>
</evidence>